<accession>A0A8S9LGK0</accession>
<feature type="region of interest" description="Disordered" evidence="1">
    <location>
        <begin position="1"/>
        <end position="20"/>
    </location>
</feature>
<proteinExistence type="predicted"/>
<protein>
    <submittedName>
        <fullName evidence="2">Uncharacterized protein</fullName>
    </submittedName>
</protein>
<dbReference type="Proteomes" id="UP000712281">
    <property type="component" value="Unassembled WGS sequence"/>
</dbReference>
<organism evidence="2 3">
    <name type="scientific">Brassica cretica</name>
    <name type="common">Mustard</name>
    <dbReference type="NCBI Taxonomy" id="69181"/>
    <lineage>
        <taxon>Eukaryota</taxon>
        <taxon>Viridiplantae</taxon>
        <taxon>Streptophyta</taxon>
        <taxon>Embryophyta</taxon>
        <taxon>Tracheophyta</taxon>
        <taxon>Spermatophyta</taxon>
        <taxon>Magnoliopsida</taxon>
        <taxon>eudicotyledons</taxon>
        <taxon>Gunneridae</taxon>
        <taxon>Pentapetalae</taxon>
        <taxon>rosids</taxon>
        <taxon>malvids</taxon>
        <taxon>Brassicales</taxon>
        <taxon>Brassicaceae</taxon>
        <taxon>Brassiceae</taxon>
        <taxon>Brassica</taxon>
    </lineage>
</organism>
<comment type="caution">
    <text evidence="2">The sequence shown here is derived from an EMBL/GenBank/DDBJ whole genome shotgun (WGS) entry which is preliminary data.</text>
</comment>
<dbReference type="EMBL" id="QGKW02000276">
    <property type="protein sequence ID" value="KAF2606145.1"/>
    <property type="molecule type" value="Genomic_DNA"/>
</dbReference>
<evidence type="ECO:0000313" key="2">
    <source>
        <dbReference type="EMBL" id="KAF2606145.1"/>
    </source>
</evidence>
<evidence type="ECO:0000313" key="3">
    <source>
        <dbReference type="Proteomes" id="UP000712281"/>
    </source>
</evidence>
<evidence type="ECO:0000256" key="1">
    <source>
        <dbReference type="SAM" id="MobiDB-lite"/>
    </source>
</evidence>
<sequence>MDTNQAPGIDDLKKVADNPSGDSMFDASQYAFFGNDVVEEVELGGLEEEEDEILSFNGIREGFSFDKEEVSLTLLWKR</sequence>
<dbReference type="AlphaFoldDB" id="A0A8S9LGK0"/>
<gene>
    <name evidence="2" type="ORF">F2Q68_00046689</name>
</gene>
<name>A0A8S9LGK0_BRACR</name>
<reference evidence="2" key="1">
    <citation type="submission" date="2019-12" db="EMBL/GenBank/DDBJ databases">
        <title>Genome sequencing and annotation of Brassica cretica.</title>
        <authorList>
            <person name="Studholme D.J."/>
            <person name="Sarris P.F."/>
        </authorList>
    </citation>
    <scope>NUCLEOTIDE SEQUENCE</scope>
    <source>
        <strain evidence="2">PFS-001/15</strain>
        <tissue evidence="2">Leaf</tissue>
    </source>
</reference>